<proteinExistence type="predicted"/>
<dbReference type="Pfam" id="PF25273">
    <property type="entry name" value="DUF7869"/>
    <property type="match status" value="1"/>
</dbReference>
<name>A0ABP0IUB2_9DINO</name>
<evidence type="ECO:0000313" key="2">
    <source>
        <dbReference type="EMBL" id="CAK9005675.1"/>
    </source>
</evidence>
<keyword evidence="3" id="KW-1185">Reference proteome</keyword>
<organism evidence="2 3">
    <name type="scientific">Durusdinium trenchii</name>
    <dbReference type="NCBI Taxonomy" id="1381693"/>
    <lineage>
        <taxon>Eukaryota</taxon>
        <taxon>Sar</taxon>
        <taxon>Alveolata</taxon>
        <taxon>Dinophyceae</taxon>
        <taxon>Suessiales</taxon>
        <taxon>Symbiodiniaceae</taxon>
        <taxon>Durusdinium</taxon>
    </lineage>
</organism>
<evidence type="ECO:0000313" key="3">
    <source>
        <dbReference type="Proteomes" id="UP001642484"/>
    </source>
</evidence>
<dbReference type="Proteomes" id="UP001642484">
    <property type="component" value="Unassembled WGS sequence"/>
</dbReference>
<evidence type="ECO:0000259" key="1">
    <source>
        <dbReference type="Pfam" id="PF25273"/>
    </source>
</evidence>
<sequence>TNAMRAYDLFGGALCARHAWRMIESAALELWGVQPTLEFTFNVEKNWACIKMAKDNFPDSCIFPDIMDCVANPPKKKNWNPSDLKLVKECHCVQHRSECSLNLGENDLGIIGAPCILFSKYGLREGFKTKNIKVKQAHDTAMAFQQKTPISIHENVPDYEEAYLKQHLTTHDEQKVLLCPRQFGHPNRRLRVWRILYDKDSRKWDCPYTLGELANLLLAPLESKLNLDFNAYLCASPSELQEHNIKEHELSESQKKHLQIFRKVRPDKAIYDLSANALKRCRTETVDQCMHQPSTRSVLWGAEPEEVDNEVNIGQPLSGSSSGSEGEYRGSANTVFSLGWNTLLDLKKASFWKESVNTVISDKKKRKYNNTERAAMASYSRQNSAGYFKENGVDVARLQKLFALPTCQCANGECFKQFKNSKDLPGFLKTFWDMQKSDQDSMVQLCLATTSESRDKKYTLLEKPVGFKCLAALLGVGTGRLRKAATSTPDLRRGTRPYMSRPATWSVDGFLRVAYDSVAETMPDEYTTFNHVYKERWQDILRFRSRSLFTTCEVRCSFKTQLQDRKLSFEQKLGCLQGYRAHLHDQYCDRTSIWTLQFEGADPQSGILMICTDGLDQAKFALPRDPQLRANAGLAKHQRPRVKIHGVWCYGYTLNISVMDECSRHDSSAILEMISRAVEDATWVSFCTGFLQFIYVVKADNTVREAKNQHVLTYLHLAVGKHLFRSACLCHLRKSHTHCRVGHSAVFGVTLSC</sequence>
<dbReference type="Gene3D" id="3.40.50.150">
    <property type="entry name" value="Vaccinia Virus protein VP39"/>
    <property type="match status" value="1"/>
</dbReference>
<gene>
    <name evidence="2" type="ORF">CCMP2556_LOCUS8158</name>
</gene>
<dbReference type="InterPro" id="IPR029063">
    <property type="entry name" value="SAM-dependent_MTases_sf"/>
</dbReference>
<accession>A0ABP0IUB2</accession>
<dbReference type="InterPro" id="IPR057191">
    <property type="entry name" value="DUF7869"/>
</dbReference>
<feature type="domain" description="DUF7869" evidence="1">
    <location>
        <begin position="640"/>
        <end position="740"/>
    </location>
</feature>
<feature type="non-terminal residue" evidence="2">
    <location>
        <position position="1"/>
    </location>
</feature>
<dbReference type="SUPFAM" id="SSF53335">
    <property type="entry name" value="S-adenosyl-L-methionine-dependent methyltransferases"/>
    <property type="match status" value="1"/>
</dbReference>
<protein>
    <recommendedName>
        <fullName evidence="1">DUF7869 domain-containing protein</fullName>
    </recommendedName>
</protein>
<reference evidence="2 3" key="1">
    <citation type="submission" date="2024-02" db="EMBL/GenBank/DDBJ databases">
        <authorList>
            <person name="Chen Y."/>
            <person name="Shah S."/>
            <person name="Dougan E. K."/>
            <person name="Thang M."/>
            <person name="Chan C."/>
        </authorList>
    </citation>
    <scope>NUCLEOTIDE SEQUENCE [LARGE SCALE GENOMIC DNA]</scope>
</reference>
<dbReference type="EMBL" id="CAXAMN010003669">
    <property type="protein sequence ID" value="CAK9005675.1"/>
    <property type="molecule type" value="Genomic_DNA"/>
</dbReference>
<comment type="caution">
    <text evidence="2">The sequence shown here is derived from an EMBL/GenBank/DDBJ whole genome shotgun (WGS) entry which is preliminary data.</text>
</comment>